<feature type="transmembrane region" description="Helical" evidence="5">
    <location>
        <begin position="152"/>
        <end position="169"/>
    </location>
</feature>
<keyword evidence="4 5" id="KW-0472">Membrane</keyword>
<feature type="transmembrane region" description="Helical" evidence="5">
    <location>
        <begin position="52"/>
        <end position="75"/>
    </location>
</feature>
<dbReference type="GO" id="GO:0015165">
    <property type="term" value="F:pyrimidine nucleotide-sugar transmembrane transporter activity"/>
    <property type="evidence" value="ECO:0007669"/>
    <property type="project" value="InterPro"/>
</dbReference>
<dbReference type="NCBIfam" id="TIGR00803">
    <property type="entry name" value="nst"/>
    <property type="match status" value="1"/>
</dbReference>
<keyword evidence="2 5" id="KW-0812">Transmembrane</keyword>
<keyword evidence="3 5" id="KW-1133">Transmembrane helix</keyword>
<dbReference type="AlphaFoldDB" id="A0A7S1RBL0"/>
<dbReference type="SUPFAM" id="SSF103481">
    <property type="entry name" value="Multidrug resistance efflux transporter EmrE"/>
    <property type="match status" value="1"/>
</dbReference>
<dbReference type="InterPro" id="IPR007271">
    <property type="entry name" value="Nuc_sug_transpt"/>
</dbReference>
<dbReference type="GO" id="GO:0000139">
    <property type="term" value="C:Golgi membrane"/>
    <property type="evidence" value="ECO:0007669"/>
    <property type="project" value="InterPro"/>
</dbReference>
<gene>
    <name evidence="6" type="ORF">ACAT0790_LOCUS38425</name>
</gene>
<evidence type="ECO:0000256" key="2">
    <source>
        <dbReference type="ARBA" id="ARBA00022692"/>
    </source>
</evidence>
<feature type="transmembrane region" description="Helical" evidence="5">
    <location>
        <begin position="222"/>
        <end position="243"/>
    </location>
</feature>
<evidence type="ECO:0000256" key="1">
    <source>
        <dbReference type="ARBA" id="ARBA00004141"/>
    </source>
</evidence>
<organism evidence="6">
    <name type="scientific">Alexandrium catenella</name>
    <name type="common">Red tide dinoflagellate</name>
    <name type="synonym">Gonyaulax catenella</name>
    <dbReference type="NCBI Taxonomy" id="2925"/>
    <lineage>
        <taxon>Eukaryota</taxon>
        <taxon>Sar</taxon>
        <taxon>Alveolata</taxon>
        <taxon>Dinophyceae</taxon>
        <taxon>Gonyaulacales</taxon>
        <taxon>Pyrocystaceae</taxon>
        <taxon>Alexandrium</taxon>
    </lineage>
</organism>
<feature type="transmembrane region" description="Helical" evidence="5">
    <location>
        <begin position="255"/>
        <end position="278"/>
    </location>
</feature>
<evidence type="ECO:0000313" key="6">
    <source>
        <dbReference type="EMBL" id="CAD9161660.1"/>
    </source>
</evidence>
<evidence type="ECO:0000256" key="3">
    <source>
        <dbReference type="ARBA" id="ARBA00022989"/>
    </source>
</evidence>
<name>A0A7S1RBL0_ALECA</name>
<dbReference type="PIRSF" id="PIRSF005799">
    <property type="entry name" value="UDP-gal_transpt"/>
    <property type="match status" value="1"/>
</dbReference>
<feature type="transmembrane region" description="Helical" evidence="5">
    <location>
        <begin position="189"/>
        <end position="210"/>
    </location>
</feature>
<comment type="subcellular location">
    <subcellularLocation>
        <location evidence="1">Membrane</location>
        <topology evidence="1">Multi-pass membrane protein</topology>
    </subcellularLocation>
</comment>
<feature type="transmembrane region" description="Helical" evidence="5">
    <location>
        <begin position="290"/>
        <end position="308"/>
    </location>
</feature>
<dbReference type="InterPro" id="IPR037185">
    <property type="entry name" value="EmrE-like"/>
</dbReference>
<proteinExistence type="predicted"/>
<dbReference type="EMBL" id="HBGE01064210">
    <property type="protein sequence ID" value="CAD9161660.1"/>
    <property type="molecule type" value="Transcribed_RNA"/>
</dbReference>
<evidence type="ECO:0000256" key="4">
    <source>
        <dbReference type="ARBA" id="ARBA00023136"/>
    </source>
</evidence>
<evidence type="ECO:0008006" key="7">
    <source>
        <dbReference type="Google" id="ProtNLM"/>
    </source>
</evidence>
<feature type="transmembrane region" description="Helical" evidence="5">
    <location>
        <begin position="26"/>
        <end position="46"/>
    </location>
</feature>
<protein>
    <recommendedName>
        <fullName evidence="7">UDP-galactose transporter</fullName>
    </recommendedName>
</protein>
<dbReference type="PANTHER" id="PTHR10231">
    <property type="entry name" value="NUCLEOTIDE-SUGAR TRANSMEMBRANE TRANSPORTER"/>
    <property type="match status" value="1"/>
</dbReference>
<evidence type="ECO:0000256" key="5">
    <source>
        <dbReference type="SAM" id="Phobius"/>
    </source>
</evidence>
<reference evidence="6" key="1">
    <citation type="submission" date="2021-01" db="EMBL/GenBank/DDBJ databases">
        <authorList>
            <person name="Corre E."/>
            <person name="Pelletier E."/>
            <person name="Niang G."/>
            <person name="Scheremetjew M."/>
            <person name="Finn R."/>
            <person name="Kale V."/>
            <person name="Holt S."/>
            <person name="Cochrane G."/>
            <person name="Meng A."/>
            <person name="Brown T."/>
            <person name="Cohen L."/>
        </authorList>
    </citation>
    <scope>NUCLEOTIDE SEQUENCE</scope>
    <source>
        <strain evidence="6">OF101</strain>
    </source>
</reference>
<feature type="transmembrane region" description="Helical" evidence="5">
    <location>
        <begin position="123"/>
        <end position="145"/>
    </location>
</feature>
<accession>A0A7S1RBL0</accession>
<sequence length="380" mass="40926">MAEKREEDSDAQGWQKVVSVEQFRRAAVTVVLTLQVTLMVITLRYSKTSTHYLNGTAVLLAEGLKMAICLSVLAWQHGGRLGDHLMQELAGKPKDLVLVSMPALLYLLQNNLLFFAMEHLEAVIYQVTYQLKILTTAICMVLMLGKRLTGQQWAALLLLASGVALAQGGSEGEAGSGATARASPKQAHAQLIGFIALIVACFTSGFAGVYTERLLKQSGVSLWLRNVQLGIWSLVVGAVALYFGEGSEIRERGFFAGYTWVVWCVVLLQAASGILVALVIKLADNIIKSFSAAMSLLISTLVSIPVFGFQPNRYFAAGACLVLLSAHLYSGGSLPCLGEGRGGPQEKSQREAEKLGKALQLIDGSSEKAVMRFSVISDKV</sequence>
<feature type="transmembrane region" description="Helical" evidence="5">
    <location>
        <begin position="96"/>
        <end position="117"/>
    </location>
</feature>
<dbReference type="Pfam" id="PF04142">
    <property type="entry name" value="Nuc_sug_transp"/>
    <property type="match status" value="1"/>
</dbReference>